<dbReference type="EMBL" id="JPRD01000019">
    <property type="protein sequence ID" value="KIF52723.1"/>
    <property type="molecule type" value="Genomic_DNA"/>
</dbReference>
<proteinExistence type="predicted"/>
<accession>A0A0C1VS51</accession>
<evidence type="ECO:0000313" key="1">
    <source>
        <dbReference type="EMBL" id="KIF52723.1"/>
    </source>
</evidence>
<protein>
    <submittedName>
        <fullName evidence="1">Uncharacterized protein</fullName>
    </submittedName>
</protein>
<dbReference type="PATRIC" id="fig|1229493.5.peg.1595"/>
<evidence type="ECO:0000313" key="2">
    <source>
        <dbReference type="Proteomes" id="UP000031586"/>
    </source>
</evidence>
<gene>
    <name evidence="1" type="ORF">H735_12465</name>
</gene>
<reference evidence="1 2" key="1">
    <citation type="submission" date="2014-07" db="EMBL/GenBank/DDBJ databases">
        <title>Unique and conserved regions in Vibrio harveyi and related species in comparison with the shrimp pathogen Vibrio harveyi CAIM 1792.</title>
        <authorList>
            <person name="Espinoza-Valles I."/>
            <person name="Vora G."/>
            <person name="Leekitcharoenphon P."/>
            <person name="Ussery D."/>
            <person name="Hoj L."/>
            <person name="Gomez-Gil B."/>
        </authorList>
    </citation>
    <scope>NUCLEOTIDE SEQUENCE [LARGE SCALE GENOMIC DNA]</scope>
    <source>
        <strain evidence="2">CAIM 1854 / LMG 25443</strain>
    </source>
</reference>
<comment type="caution">
    <text evidence="1">The sequence shown here is derived from an EMBL/GenBank/DDBJ whole genome shotgun (WGS) entry which is preliminary data.</text>
</comment>
<dbReference type="Proteomes" id="UP000031586">
    <property type="component" value="Unassembled WGS sequence"/>
</dbReference>
<organism evidence="1 2">
    <name type="scientific">Vibrio owensii CAIM 1854 = LMG 25443</name>
    <dbReference type="NCBI Taxonomy" id="1229493"/>
    <lineage>
        <taxon>Bacteria</taxon>
        <taxon>Pseudomonadati</taxon>
        <taxon>Pseudomonadota</taxon>
        <taxon>Gammaproteobacteria</taxon>
        <taxon>Vibrionales</taxon>
        <taxon>Vibrionaceae</taxon>
        <taxon>Vibrio</taxon>
    </lineage>
</organism>
<dbReference type="AlphaFoldDB" id="A0A0C1VS51"/>
<sequence length="347" mass="38815">MVFFEELKVPPKQYNEETCGKVFSLSFNSSPEYITAKFALWSPNDVNWIAEDEGVKYTIDTSKSYHSIWKVSPEGCNDKYQVFPESNGETFGSCIKMDDMSKFGFNNNSLIKLYYNPKKKTSLNKAVEVCSSSDNGSCIPFGVNNSALFKMKDYYPSSTYEDKFITVENSQSLEFSIGGEVGGAFDPSGPSLTAGLNVGFTNSAGTAVSEDLQTFYVVNTGLRNDIGTNTEYRMSKNAVVHSLENANIDKNGFILNGDEVLGSKLWRALDISSTTSWEDNVRSSNCYSKTLTFINRVELSRKDSMLLFNEDVYQRNYLLPVSVDIETECLTDSVTGKRYRILNKGML</sequence>
<name>A0A0C1VS51_9VIBR</name>
<dbReference type="RefSeq" id="WP_020198141.1">
    <property type="nucleotide sequence ID" value="NZ_BAOH01000247.1"/>
</dbReference>